<feature type="region of interest" description="Disordered" evidence="1">
    <location>
        <begin position="98"/>
        <end position="128"/>
    </location>
</feature>
<proteinExistence type="predicted"/>
<dbReference type="AlphaFoldDB" id="A0A0P1HEQ0"/>
<organism evidence="2 3">
    <name type="scientific">Leisingera aquaemixtae</name>
    <dbReference type="NCBI Taxonomy" id="1396826"/>
    <lineage>
        <taxon>Bacteria</taxon>
        <taxon>Pseudomonadati</taxon>
        <taxon>Pseudomonadota</taxon>
        <taxon>Alphaproteobacteria</taxon>
        <taxon>Rhodobacterales</taxon>
        <taxon>Roseobacteraceae</taxon>
        <taxon>Leisingera</taxon>
    </lineage>
</organism>
<dbReference type="RefSeq" id="WP_058288131.1">
    <property type="nucleotide sequence ID" value="NZ_CYSR01000040.1"/>
</dbReference>
<evidence type="ECO:0008006" key="4">
    <source>
        <dbReference type="Google" id="ProtNLM"/>
    </source>
</evidence>
<evidence type="ECO:0000313" key="2">
    <source>
        <dbReference type="EMBL" id="CUI02188.1"/>
    </source>
</evidence>
<name>A0A0P1HEQ0_9RHOB</name>
<reference evidence="2 3" key="1">
    <citation type="submission" date="2015-09" db="EMBL/GenBank/DDBJ databases">
        <authorList>
            <consortium name="Swine Surveillance"/>
        </authorList>
    </citation>
    <scope>NUCLEOTIDE SEQUENCE [LARGE SCALE GENOMIC DNA]</scope>
    <source>
        <strain evidence="2 3">CECT 8399</strain>
    </source>
</reference>
<evidence type="ECO:0000256" key="1">
    <source>
        <dbReference type="SAM" id="MobiDB-lite"/>
    </source>
</evidence>
<accession>A0A0P1HEQ0</accession>
<gene>
    <name evidence="2" type="ORF">PHA8399_04352</name>
</gene>
<protein>
    <recommendedName>
        <fullName evidence="4">Phasin protein</fullName>
    </recommendedName>
</protein>
<evidence type="ECO:0000313" key="3">
    <source>
        <dbReference type="Proteomes" id="UP000051326"/>
    </source>
</evidence>
<sequence length="128" mass="14451">MKVSSQQIQNERPAMAADRTVPLPVAQAMQVCAEVWGEACSFTMARLDENFKTQHCILGCISLDEIQMVQWRHVQKMMDDYHEEAGRMARYWQGLPETPRFQPAPWGQQPAGRRDGKAPEHPAGSQAA</sequence>
<dbReference type="EMBL" id="CYSR01000040">
    <property type="protein sequence ID" value="CUI02188.1"/>
    <property type="molecule type" value="Genomic_DNA"/>
</dbReference>
<dbReference type="Proteomes" id="UP000051326">
    <property type="component" value="Unassembled WGS sequence"/>
</dbReference>